<reference evidence="3" key="1">
    <citation type="journal article" date="2019" name="Int. J. Syst. Evol. Microbiol.">
        <title>The Global Catalogue of Microorganisms (GCM) 10K type strain sequencing project: providing services to taxonomists for standard genome sequencing and annotation.</title>
        <authorList>
            <consortium name="The Broad Institute Genomics Platform"/>
            <consortium name="The Broad Institute Genome Sequencing Center for Infectious Disease"/>
            <person name="Wu L."/>
            <person name="Ma J."/>
        </authorList>
    </citation>
    <scope>NUCLEOTIDE SEQUENCE [LARGE SCALE GENOMIC DNA]</scope>
    <source>
        <strain evidence="3">CCM 8925</strain>
    </source>
</reference>
<organism evidence="2 3">
    <name type="scientific">Loigolactobacillus binensis</name>
    <dbReference type="NCBI Taxonomy" id="2559922"/>
    <lineage>
        <taxon>Bacteria</taxon>
        <taxon>Bacillati</taxon>
        <taxon>Bacillota</taxon>
        <taxon>Bacilli</taxon>
        <taxon>Lactobacillales</taxon>
        <taxon>Lactobacillaceae</taxon>
        <taxon>Loigolactobacillus</taxon>
    </lineage>
</organism>
<evidence type="ECO:0000256" key="1">
    <source>
        <dbReference type="SAM" id="Phobius"/>
    </source>
</evidence>
<accession>A0ABW3EDY5</accession>
<feature type="transmembrane region" description="Helical" evidence="1">
    <location>
        <begin position="14"/>
        <end position="33"/>
    </location>
</feature>
<keyword evidence="1" id="KW-0472">Membrane</keyword>
<proteinExistence type="predicted"/>
<evidence type="ECO:0008006" key="4">
    <source>
        <dbReference type="Google" id="ProtNLM"/>
    </source>
</evidence>
<feature type="transmembrane region" description="Helical" evidence="1">
    <location>
        <begin position="130"/>
        <end position="149"/>
    </location>
</feature>
<keyword evidence="1" id="KW-1133">Transmembrane helix</keyword>
<feature type="transmembrane region" description="Helical" evidence="1">
    <location>
        <begin position="202"/>
        <end position="220"/>
    </location>
</feature>
<keyword evidence="3" id="KW-1185">Reference proteome</keyword>
<dbReference type="Proteomes" id="UP001597104">
    <property type="component" value="Unassembled WGS sequence"/>
</dbReference>
<name>A0ABW3EDY5_9LACO</name>
<evidence type="ECO:0000313" key="3">
    <source>
        <dbReference type="Proteomes" id="UP001597104"/>
    </source>
</evidence>
<feature type="transmembrane region" description="Helical" evidence="1">
    <location>
        <begin position="103"/>
        <end position="123"/>
    </location>
</feature>
<feature type="transmembrane region" description="Helical" evidence="1">
    <location>
        <begin position="77"/>
        <end position="97"/>
    </location>
</feature>
<gene>
    <name evidence="2" type="ORF">ACFQZ7_12305</name>
</gene>
<sequence>MVIKFSDRHGLRKFGPYLCFILYAIFLIAPQIYDHSLILGADSLFHMNRFYETYQQIKTGNFSYFQMLYGFQQTGRVVNALYGPLFTYLMGLLLLLLGSWYKFQLVTDLLVFVVAGSSMFYLAKTLKMRTAVATLIAMLYMTATTSIYWGISQNFTAIGAAVLPFVLRAGLRMTTDHKRPLTILGLALPVAILLQIHLLSGLIGVLALVPFLIAGLMTAANRSKMLQKLGGAILLVVGLTGNIWGAVIDVMFTNKLISPFPNDLTASVMKFSTNSLAFTDFGLYFSLLFIAQCMLTVFYWHKLAGTEKVLNLTGALFLILSTGLFPWRISQLTFPMLRTFLQFPERFAVIANILLLAGLGLNINRLLAQQHQLKRLVLTIGATVVLLLGLNVNQMTSQSAGWWASKQVVSYAGSVQYMTQDKHFIRRAFKSRQLDWGLKLIVKASPDYLPTRTIDGTKFKHYARQDPYGIYSKQVIRNKLKLTRKVIDHHTLQVTWTSAKQKWVQLPLIKYAHSAVTLNGQRLAGHQMKTSNIGALSVPAKKGTNVLTLKYVPGLPVIGAAVLTVLTWLGVLLAQLSRSRRRARLKSRHN</sequence>
<comment type="caution">
    <text evidence="2">The sequence shown here is derived from an EMBL/GenBank/DDBJ whole genome shotgun (WGS) entry which is preliminary data.</text>
</comment>
<dbReference type="RefSeq" id="WP_137636815.1">
    <property type="nucleotide sequence ID" value="NZ_BJDN01000003.1"/>
</dbReference>
<keyword evidence="1" id="KW-0812">Transmembrane</keyword>
<feature type="transmembrane region" description="Helical" evidence="1">
    <location>
        <begin position="232"/>
        <end position="252"/>
    </location>
</feature>
<feature type="transmembrane region" description="Helical" evidence="1">
    <location>
        <begin position="376"/>
        <end position="393"/>
    </location>
</feature>
<dbReference type="EMBL" id="JBHTIO010000055">
    <property type="protein sequence ID" value="MFD0898496.1"/>
    <property type="molecule type" value="Genomic_DNA"/>
</dbReference>
<evidence type="ECO:0000313" key="2">
    <source>
        <dbReference type="EMBL" id="MFD0898496.1"/>
    </source>
</evidence>
<feature type="transmembrane region" description="Helical" evidence="1">
    <location>
        <begin position="309"/>
        <end position="327"/>
    </location>
</feature>
<feature type="transmembrane region" description="Helical" evidence="1">
    <location>
        <begin position="347"/>
        <end position="364"/>
    </location>
</feature>
<feature type="transmembrane region" description="Helical" evidence="1">
    <location>
        <begin position="555"/>
        <end position="576"/>
    </location>
</feature>
<feature type="transmembrane region" description="Helical" evidence="1">
    <location>
        <begin position="281"/>
        <end position="300"/>
    </location>
</feature>
<protein>
    <recommendedName>
        <fullName evidence="4">Cell division protein</fullName>
    </recommendedName>
</protein>